<keyword evidence="2" id="KW-1185">Reference proteome</keyword>
<sequence>MPSASNGNQSFIPFPNFAPNAIYETTNAGSSYNSLQTTYQHQTSYGL</sequence>
<protein>
    <submittedName>
        <fullName evidence="1">Uncharacterized protein</fullName>
    </submittedName>
</protein>
<dbReference type="Proteomes" id="UP000568106">
    <property type="component" value="Unassembled WGS sequence"/>
</dbReference>
<evidence type="ECO:0000313" key="1">
    <source>
        <dbReference type="EMBL" id="MBB5318479.1"/>
    </source>
</evidence>
<organism evidence="1 2">
    <name type="scientific">Tunturiibacter empetritectus</name>
    <dbReference type="NCBI Taxonomy" id="3069691"/>
    <lineage>
        <taxon>Bacteria</taxon>
        <taxon>Pseudomonadati</taxon>
        <taxon>Acidobacteriota</taxon>
        <taxon>Terriglobia</taxon>
        <taxon>Terriglobales</taxon>
        <taxon>Acidobacteriaceae</taxon>
        <taxon>Tunturiibacter</taxon>
    </lineage>
</organism>
<dbReference type="EMBL" id="JACHDY010000004">
    <property type="protein sequence ID" value="MBB5318479.1"/>
    <property type="molecule type" value="Genomic_DNA"/>
</dbReference>
<proteinExistence type="predicted"/>
<gene>
    <name evidence="1" type="ORF">HDF09_003176</name>
</gene>
<reference evidence="1" key="1">
    <citation type="submission" date="2020-08" db="EMBL/GenBank/DDBJ databases">
        <title>Genomic Encyclopedia of Type Strains, Phase IV (KMG-V): Genome sequencing to study the core and pangenomes of soil and plant-associated prokaryotes.</title>
        <authorList>
            <person name="Whitman W."/>
        </authorList>
    </citation>
    <scope>NUCLEOTIDE SEQUENCE [LARGE SCALE GENOMIC DNA]</scope>
    <source>
        <strain evidence="1">M8UP27</strain>
    </source>
</reference>
<name>A0A7W8MTR0_9BACT</name>
<evidence type="ECO:0000313" key="2">
    <source>
        <dbReference type="Proteomes" id="UP000568106"/>
    </source>
</evidence>
<dbReference type="AlphaFoldDB" id="A0A7W8MTR0"/>
<comment type="caution">
    <text evidence="1">The sequence shown here is derived from an EMBL/GenBank/DDBJ whole genome shotgun (WGS) entry which is preliminary data.</text>
</comment>
<accession>A0A7W8MTR0</accession>